<accession>A0ABQ2DU20</accession>
<protein>
    <recommendedName>
        <fullName evidence="3">GNAT family N-acetyltransferase</fullName>
    </recommendedName>
</protein>
<dbReference type="Proteomes" id="UP000606115">
    <property type="component" value="Unassembled WGS sequence"/>
</dbReference>
<keyword evidence="2" id="KW-1185">Reference proteome</keyword>
<evidence type="ECO:0008006" key="3">
    <source>
        <dbReference type="Google" id="ProtNLM"/>
    </source>
</evidence>
<evidence type="ECO:0000313" key="1">
    <source>
        <dbReference type="EMBL" id="GGJ72889.1"/>
    </source>
</evidence>
<proteinExistence type="predicted"/>
<name>A0ABQ2DU20_9MICC</name>
<comment type="caution">
    <text evidence="1">The sequence shown here is derived from an EMBL/GenBank/DDBJ whole genome shotgun (WGS) entry which is preliminary data.</text>
</comment>
<reference evidence="2" key="1">
    <citation type="journal article" date="2019" name="Int. J. Syst. Evol. Microbiol.">
        <title>The Global Catalogue of Microorganisms (GCM) 10K type strain sequencing project: providing services to taxonomists for standard genome sequencing and annotation.</title>
        <authorList>
            <consortium name="The Broad Institute Genomics Platform"/>
            <consortium name="The Broad Institute Genome Sequencing Center for Infectious Disease"/>
            <person name="Wu L."/>
            <person name="Ma J."/>
        </authorList>
    </citation>
    <scope>NUCLEOTIDE SEQUENCE [LARGE SCALE GENOMIC DNA]</scope>
    <source>
        <strain evidence="2">CGMCC 1.3685</strain>
    </source>
</reference>
<gene>
    <name evidence="1" type="ORF">GCM10007173_34900</name>
</gene>
<dbReference type="EMBL" id="BMKX01000012">
    <property type="protein sequence ID" value="GGJ72889.1"/>
    <property type="molecule type" value="Genomic_DNA"/>
</dbReference>
<sequence>MTYAVCSDPDMARQWLPSGWFAEIFEPEAGYIRRGASPGELFTEAQHAEWLANGGDRRV</sequence>
<organism evidence="1 2">
    <name type="scientific">Glutamicibacter ardleyensis</name>
    <dbReference type="NCBI Taxonomy" id="225894"/>
    <lineage>
        <taxon>Bacteria</taxon>
        <taxon>Bacillati</taxon>
        <taxon>Actinomycetota</taxon>
        <taxon>Actinomycetes</taxon>
        <taxon>Micrococcales</taxon>
        <taxon>Micrococcaceae</taxon>
        <taxon>Glutamicibacter</taxon>
    </lineage>
</organism>
<evidence type="ECO:0000313" key="2">
    <source>
        <dbReference type="Proteomes" id="UP000606115"/>
    </source>
</evidence>